<dbReference type="InterPro" id="IPR020563">
    <property type="entry name" value="X-over_junc_endoDNase_Mg_BS"/>
</dbReference>
<keyword evidence="10 13" id="KW-0233">DNA recombination</keyword>
<comment type="subunit">
    <text evidence="13">Homodimer which binds Holliday junction (HJ) DNA. The HJ becomes 2-fold symmetrical on binding to RuvC with unstacked arms; it has a different conformation from HJ DNA in complex with RuvA. In the full resolvosome a probable DNA-RuvA(4)-RuvB(12)-RuvC(2) complex forms which resolves the HJ.</text>
</comment>
<keyword evidence="3 13" id="KW-0540">Nuclease</keyword>
<dbReference type="EMBL" id="CP019646">
    <property type="protein sequence ID" value="AQQ71654.1"/>
    <property type="molecule type" value="Genomic_DNA"/>
</dbReference>
<dbReference type="HAMAP" id="MF_00034">
    <property type="entry name" value="RuvC"/>
    <property type="match status" value="1"/>
</dbReference>
<keyword evidence="5 13" id="KW-0255">Endonuclease</keyword>
<comment type="similarity">
    <text evidence="1 13">Belongs to the RuvC family.</text>
</comment>
<dbReference type="FunFam" id="3.30.420.10:FF:000002">
    <property type="entry name" value="Crossover junction endodeoxyribonuclease RuvC"/>
    <property type="match status" value="1"/>
</dbReference>
<keyword evidence="9 13" id="KW-0238">DNA-binding</keyword>
<keyword evidence="7 13" id="KW-0378">Hydrolase</keyword>
<dbReference type="PANTHER" id="PTHR30194">
    <property type="entry name" value="CROSSOVER JUNCTION ENDODEOXYRIBONUCLEASE RUVC"/>
    <property type="match status" value="1"/>
</dbReference>
<evidence type="ECO:0000256" key="4">
    <source>
        <dbReference type="ARBA" id="ARBA00022723"/>
    </source>
</evidence>
<evidence type="ECO:0000256" key="9">
    <source>
        <dbReference type="ARBA" id="ARBA00023125"/>
    </source>
</evidence>
<name>A0A1Q2MG71_9BACT</name>
<dbReference type="KEGG" id="pbas:SMSP2_02031"/>
<feature type="active site" evidence="13">
    <location>
        <position position="7"/>
    </location>
</feature>
<dbReference type="PRINTS" id="PR00696">
    <property type="entry name" value="RSOLVASERUVC"/>
</dbReference>
<evidence type="ECO:0000313" key="15">
    <source>
        <dbReference type="EMBL" id="AQQ71654.1"/>
    </source>
</evidence>
<dbReference type="GO" id="GO:0006310">
    <property type="term" value="P:DNA recombination"/>
    <property type="evidence" value="ECO:0007669"/>
    <property type="project" value="UniProtKB-UniRule"/>
</dbReference>
<feature type="active site" evidence="13">
    <location>
        <position position="141"/>
    </location>
</feature>
<comment type="cofactor">
    <cofactor evidence="13">
        <name>Mg(2+)</name>
        <dbReference type="ChEBI" id="CHEBI:18420"/>
    </cofactor>
    <text evidence="13">Binds 2 Mg(2+) ion per subunit.</text>
</comment>
<dbReference type="OrthoDB" id="9805499at2"/>
<evidence type="ECO:0000256" key="14">
    <source>
        <dbReference type="NCBIfam" id="TIGR00228"/>
    </source>
</evidence>
<evidence type="ECO:0000256" key="2">
    <source>
        <dbReference type="ARBA" id="ARBA00022490"/>
    </source>
</evidence>
<dbReference type="NCBIfam" id="TIGR00228">
    <property type="entry name" value="ruvC"/>
    <property type="match status" value="1"/>
</dbReference>
<protein>
    <recommendedName>
        <fullName evidence="13 14">Crossover junction endodeoxyribonuclease RuvC</fullName>
        <ecNumber evidence="13 14">3.1.21.10</ecNumber>
    </recommendedName>
    <alternativeName>
        <fullName evidence="13">Holliday junction nuclease RuvC</fullName>
    </alternativeName>
    <alternativeName>
        <fullName evidence="13">Holliday junction resolvase RuvC</fullName>
    </alternativeName>
</protein>
<accession>A0A1Q2MG71</accession>
<reference evidence="16" key="1">
    <citation type="submission" date="2017-02" db="EMBL/GenBank/DDBJ databases">
        <title>Comparative genomics and description of representatives of a novel lineage of planctomycetes thriving in anoxic sediments.</title>
        <authorList>
            <person name="Spring S."/>
            <person name="Bunk B."/>
            <person name="Sproer C."/>
        </authorList>
    </citation>
    <scope>NUCLEOTIDE SEQUENCE [LARGE SCALE GENOMIC DNA]</scope>
    <source>
        <strain evidence="16">SM-Chi-D1</strain>
    </source>
</reference>
<evidence type="ECO:0000256" key="10">
    <source>
        <dbReference type="ARBA" id="ARBA00023172"/>
    </source>
</evidence>
<dbReference type="GO" id="GO:0008821">
    <property type="term" value="F:crossover junction DNA endonuclease activity"/>
    <property type="evidence" value="ECO:0007669"/>
    <property type="project" value="UniProtKB-UniRule"/>
</dbReference>
<dbReference type="STRING" id="1851148.SMSP2_02031"/>
<evidence type="ECO:0000256" key="12">
    <source>
        <dbReference type="ARBA" id="ARBA00029354"/>
    </source>
</evidence>
<dbReference type="InterPro" id="IPR012337">
    <property type="entry name" value="RNaseH-like_sf"/>
</dbReference>
<keyword evidence="16" id="KW-1185">Reference proteome</keyword>
<sequence length="171" mass="18635">MRLLGIDPGLRICGYAVIDADILGEKLIEAGTFRADPKLELAMRLDQIATDIDNILSSYEPDMMAVEELYSHYAHPKTAILMGHARGTIFQRAAAANVPVKGFSATRIKKSITGNGRATKQQMQRSIQTLLGLAEMPEPADVADAISIALCCANTLKIETDTITDIRKSKF</sequence>
<feature type="binding site" evidence="13">
    <location>
        <position position="7"/>
    </location>
    <ligand>
        <name>Mg(2+)</name>
        <dbReference type="ChEBI" id="CHEBI:18420"/>
        <label>1</label>
    </ligand>
</feature>
<evidence type="ECO:0000256" key="8">
    <source>
        <dbReference type="ARBA" id="ARBA00022842"/>
    </source>
</evidence>
<dbReference type="GO" id="GO:0005737">
    <property type="term" value="C:cytoplasm"/>
    <property type="evidence" value="ECO:0007669"/>
    <property type="project" value="UniProtKB-SubCell"/>
</dbReference>
<comment type="catalytic activity">
    <reaction evidence="12 13">
        <text>Endonucleolytic cleavage at a junction such as a reciprocal single-stranded crossover between two homologous DNA duplexes (Holliday junction).</text>
        <dbReference type="EC" id="3.1.21.10"/>
    </reaction>
</comment>
<organism evidence="15 16">
    <name type="scientific">Limihaloglobus sulfuriphilus</name>
    <dbReference type="NCBI Taxonomy" id="1851148"/>
    <lineage>
        <taxon>Bacteria</taxon>
        <taxon>Pseudomonadati</taxon>
        <taxon>Planctomycetota</taxon>
        <taxon>Phycisphaerae</taxon>
        <taxon>Sedimentisphaerales</taxon>
        <taxon>Sedimentisphaeraceae</taxon>
        <taxon>Limihaloglobus</taxon>
    </lineage>
</organism>
<evidence type="ECO:0000313" key="16">
    <source>
        <dbReference type="Proteomes" id="UP000188181"/>
    </source>
</evidence>
<dbReference type="Gene3D" id="3.30.420.10">
    <property type="entry name" value="Ribonuclease H-like superfamily/Ribonuclease H"/>
    <property type="match status" value="1"/>
</dbReference>
<comment type="subcellular location">
    <subcellularLocation>
        <location evidence="13">Cytoplasm</location>
    </subcellularLocation>
</comment>
<evidence type="ECO:0000256" key="3">
    <source>
        <dbReference type="ARBA" id="ARBA00022722"/>
    </source>
</evidence>
<comment type="function">
    <text evidence="13">The RuvA-RuvB-RuvC complex processes Holliday junction (HJ) DNA during genetic recombination and DNA repair. Endonuclease that resolves HJ intermediates. Cleaves cruciform DNA by making single-stranded nicks across the HJ at symmetrical positions within the homologous arms, yielding a 5'-phosphate and a 3'-hydroxyl group; requires a central core of homology in the junction. The consensus cleavage sequence is 5'-(A/T)TT(C/G)-3'. Cleavage occurs on the 3'-side of the TT dinucleotide at the point of strand exchange. HJ branch migration catalyzed by RuvA-RuvB allows RuvC to scan DNA until it finds its consensus sequence, where it cleaves and resolves the cruciform DNA.</text>
</comment>
<feature type="binding site" evidence="13">
    <location>
        <position position="141"/>
    </location>
    <ligand>
        <name>Mg(2+)</name>
        <dbReference type="ChEBI" id="CHEBI:18420"/>
        <label>1</label>
    </ligand>
</feature>
<dbReference type="GO" id="GO:0003677">
    <property type="term" value="F:DNA binding"/>
    <property type="evidence" value="ECO:0007669"/>
    <property type="project" value="UniProtKB-KW"/>
</dbReference>
<dbReference type="AlphaFoldDB" id="A0A1Q2MG71"/>
<evidence type="ECO:0000256" key="5">
    <source>
        <dbReference type="ARBA" id="ARBA00022759"/>
    </source>
</evidence>
<gene>
    <name evidence="13 15" type="primary">ruvC</name>
    <name evidence="15" type="ORF">SMSP2_02031</name>
</gene>
<feature type="binding site" evidence="13">
    <location>
        <position position="67"/>
    </location>
    <ligand>
        <name>Mg(2+)</name>
        <dbReference type="ChEBI" id="CHEBI:18420"/>
        <label>2</label>
    </ligand>
</feature>
<dbReference type="GO" id="GO:0048476">
    <property type="term" value="C:Holliday junction resolvase complex"/>
    <property type="evidence" value="ECO:0007669"/>
    <property type="project" value="UniProtKB-UniRule"/>
</dbReference>
<feature type="active site" evidence="13">
    <location>
        <position position="67"/>
    </location>
</feature>
<dbReference type="Proteomes" id="UP000188181">
    <property type="component" value="Chromosome"/>
</dbReference>
<dbReference type="GO" id="GO:0006281">
    <property type="term" value="P:DNA repair"/>
    <property type="evidence" value="ECO:0007669"/>
    <property type="project" value="UniProtKB-UniRule"/>
</dbReference>
<dbReference type="RefSeq" id="WP_146683815.1">
    <property type="nucleotide sequence ID" value="NZ_CP019646.1"/>
</dbReference>
<proteinExistence type="inferred from homology"/>
<keyword evidence="6 13" id="KW-0227">DNA damage</keyword>
<dbReference type="EC" id="3.1.21.10" evidence="13 14"/>
<dbReference type="PANTHER" id="PTHR30194:SF3">
    <property type="entry name" value="CROSSOVER JUNCTION ENDODEOXYRIBONUCLEASE RUVC"/>
    <property type="match status" value="1"/>
</dbReference>
<dbReference type="GO" id="GO:0000287">
    <property type="term" value="F:magnesium ion binding"/>
    <property type="evidence" value="ECO:0007669"/>
    <property type="project" value="UniProtKB-UniRule"/>
</dbReference>
<evidence type="ECO:0000256" key="6">
    <source>
        <dbReference type="ARBA" id="ARBA00022763"/>
    </source>
</evidence>
<dbReference type="InterPro" id="IPR036397">
    <property type="entry name" value="RNaseH_sf"/>
</dbReference>
<dbReference type="PROSITE" id="PS01321">
    <property type="entry name" value="RUVC"/>
    <property type="match status" value="1"/>
</dbReference>
<keyword evidence="11 13" id="KW-0234">DNA repair</keyword>
<evidence type="ECO:0000256" key="11">
    <source>
        <dbReference type="ARBA" id="ARBA00023204"/>
    </source>
</evidence>
<evidence type="ECO:0000256" key="7">
    <source>
        <dbReference type="ARBA" id="ARBA00022801"/>
    </source>
</evidence>
<dbReference type="CDD" id="cd16962">
    <property type="entry name" value="RuvC"/>
    <property type="match status" value="1"/>
</dbReference>
<dbReference type="Pfam" id="PF02075">
    <property type="entry name" value="RuvC"/>
    <property type="match status" value="1"/>
</dbReference>
<keyword evidence="8 13" id="KW-0460">Magnesium</keyword>
<keyword evidence="4 13" id="KW-0479">Metal-binding</keyword>
<evidence type="ECO:0000256" key="1">
    <source>
        <dbReference type="ARBA" id="ARBA00009518"/>
    </source>
</evidence>
<dbReference type="InterPro" id="IPR002176">
    <property type="entry name" value="X-over_junc_endoDNase_RuvC"/>
</dbReference>
<dbReference type="SUPFAM" id="SSF53098">
    <property type="entry name" value="Ribonuclease H-like"/>
    <property type="match status" value="1"/>
</dbReference>
<keyword evidence="2 13" id="KW-0963">Cytoplasm</keyword>
<evidence type="ECO:0000256" key="13">
    <source>
        <dbReference type="HAMAP-Rule" id="MF_00034"/>
    </source>
</evidence>